<dbReference type="AlphaFoldDB" id="A0AA39YD95"/>
<sequence length="473" mass="49867">MSQPAHPTLINLPQPPSQPDTPSEMPGTPTSTTTSLSALSTTAIKDGHRGHAHHAPHHRGHQHNLSINSLEAERADRISRLTGLSGVSALRGGPPFGANNPGAGGFPQQPFNNFQQTTPTSNVFPNLNPAPAYFDAAGQPVAATKMSTVGSASATESIAGRTSNTETGDGSGGGRFDDDDETRRDDDDERSIDTNEAETEIEMDSASGYMREDARMDEDDIEMMAARSTGTGGGGFFDMDRMSDDGSASLVGFGEGAGSTVSGPIYHRRPLPPGSGQIPQSSAGAMVWGLERSSSGLSEGQLALQQGRRDAILRSMERENSGLSSSDTPISQSAIQERREALMVDGVALDGQHVPPDDDVFVDTSTRGPVPVMMQQPLQANMSAIRETQQPHSHQQQQQQLAQAQAQAQAQARMGGGGGSAGGTPSSTSGTREAAERILRERLDNGEARVGISALGSPKGNEPLGRFYFEERK</sequence>
<proteinExistence type="predicted"/>
<evidence type="ECO:0000313" key="3">
    <source>
        <dbReference type="Proteomes" id="UP001174936"/>
    </source>
</evidence>
<feature type="compositionally biased region" description="Basic residues" evidence="1">
    <location>
        <begin position="48"/>
        <end position="62"/>
    </location>
</feature>
<feature type="compositionally biased region" description="Polar residues" evidence="1">
    <location>
        <begin position="154"/>
        <end position="167"/>
    </location>
</feature>
<evidence type="ECO:0000313" key="2">
    <source>
        <dbReference type="EMBL" id="KAK0649347.1"/>
    </source>
</evidence>
<dbReference type="EMBL" id="JAULSV010000003">
    <property type="protein sequence ID" value="KAK0649347.1"/>
    <property type="molecule type" value="Genomic_DNA"/>
</dbReference>
<comment type="caution">
    <text evidence="2">The sequence shown here is derived from an EMBL/GenBank/DDBJ whole genome shotgun (WGS) entry which is preliminary data.</text>
</comment>
<feature type="region of interest" description="Disordered" evidence="1">
    <location>
        <begin position="154"/>
        <end position="200"/>
    </location>
</feature>
<feature type="compositionally biased region" description="Low complexity" evidence="1">
    <location>
        <begin position="395"/>
        <end position="413"/>
    </location>
</feature>
<feature type="compositionally biased region" description="Acidic residues" evidence="1">
    <location>
        <begin position="186"/>
        <end position="200"/>
    </location>
</feature>
<reference evidence="2" key="1">
    <citation type="submission" date="2023-06" db="EMBL/GenBank/DDBJ databases">
        <title>Genome-scale phylogeny and comparative genomics of the fungal order Sordariales.</title>
        <authorList>
            <consortium name="Lawrence Berkeley National Laboratory"/>
            <person name="Hensen N."/>
            <person name="Bonometti L."/>
            <person name="Westerberg I."/>
            <person name="Brannstrom I.O."/>
            <person name="Guillou S."/>
            <person name="Cros-Aarteil S."/>
            <person name="Calhoun S."/>
            <person name="Haridas S."/>
            <person name="Kuo A."/>
            <person name="Mondo S."/>
            <person name="Pangilinan J."/>
            <person name="Riley R."/>
            <person name="Labutti K."/>
            <person name="Andreopoulos B."/>
            <person name="Lipzen A."/>
            <person name="Chen C."/>
            <person name="Yanf M."/>
            <person name="Daum C."/>
            <person name="Ng V."/>
            <person name="Clum A."/>
            <person name="Steindorff A."/>
            <person name="Ohm R."/>
            <person name="Martin F."/>
            <person name="Silar P."/>
            <person name="Natvig D."/>
            <person name="Lalanne C."/>
            <person name="Gautier V."/>
            <person name="Ament-Velasquez S.L."/>
            <person name="Kruys A."/>
            <person name="Hutchinson M.I."/>
            <person name="Powell A.J."/>
            <person name="Barry K."/>
            <person name="Miller A.N."/>
            <person name="Grigoriev I.V."/>
            <person name="Debuchy R."/>
            <person name="Gladieux P."/>
            <person name="Thoren M.H."/>
            <person name="Johannesson H."/>
        </authorList>
    </citation>
    <scope>NUCLEOTIDE SEQUENCE</scope>
    <source>
        <strain evidence="2">SMH2532-1</strain>
    </source>
</reference>
<organism evidence="2 3">
    <name type="scientific">Cercophora newfieldiana</name>
    <dbReference type="NCBI Taxonomy" id="92897"/>
    <lineage>
        <taxon>Eukaryota</taxon>
        <taxon>Fungi</taxon>
        <taxon>Dikarya</taxon>
        <taxon>Ascomycota</taxon>
        <taxon>Pezizomycotina</taxon>
        <taxon>Sordariomycetes</taxon>
        <taxon>Sordariomycetidae</taxon>
        <taxon>Sordariales</taxon>
        <taxon>Lasiosphaeriaceae</taxon>
        <taxon>Cercophora</taxon>
    </lineage>
</organism>
<protein>
    <submittedName>
        <fullName evidence="2">Uncharacterized protein</fullName>
    </submittedName>
</protein>
<feature type="compositionally biased region" description="Low complexity" evidence="1">
    <location>
        <begin position="30"/>
        <end position="43"/>
    </location>
</feature>
<feature type="region of interest" description="Disordered" evidence="1">
    <location>
        <begin position="1"/>
        <end position="63"/>
    </location>
</feature>
<evidence type="ECO:0000256" key="1">
    <source>
        <dbReference type="SAM" id="MobiDB-lite"/>
    </source>
</evidence>
<accession>A0AA39YD95</accession>
<name>A0AA39YD95_9PEZI</name>
<keyword evidence="3" id="KW-1185">Reference proteome</keyword>
<feature type="region of interest" description="Disordered" evidence="1">
    <location>
        <begin position="385"/>
        <end position="434"/>
    </location>
</feature>
<feature type="region of interest" description="Disordered" evidence="1">
    <location>
        <begin position="92"/>
        <end position="118"/>
    </location>
</feature>
<feature type="compositionally biased region" description="Polar residues" evidence="1">
    <location>
        <begin position="385"/>
        <end position="394"/>
    </location>
</feature>
<gene>
    <name evidence="2" type="ORF">B0T16DRAFT_456771</name>
</gene>
<dbReference type="Proteomes" id="UP001174936">
    <property type="component" value="Unassembled WGS sequence"/>
</dbReference>